<feature type="region of interest" description="Disordered" evidence="1">
    <location>
        <begin position="308"/>
        <end position="328"/>
    </location>
</feature>
<keyword evidence="3" id="KW-1185">Reference proteome</keyword>
<dbReference type="AlphaFoldDB" id="M5FQ83"/>
<dbReference type="STRING" id="1858805.M5FQ83"/>
<evidence type="ECO:0000313" key="2">
    <source>
        <dbReference type="EMBL" id="EJT96804.1"/>
    </source>
</evidence>
<organism evidence="2 3">
    <name type="scientific">Dacryopinax primogenitus (strain DJM 731)</name>
    <name type="common">Brown rot fungus</name>
    <dbReference type="NCBI Taxonomy" id="1858805"/>
    <lineage>
        <taxon>Eukaryota</taxon>
        <taxon>Fungi</taxon>
        <taxon>Dikarya</taxon>
        <taxon>Basidiomycota</taxon>
        <taxon>Agaricomycotina</taxon>
        <taxon>Dacrymycetes</taxon>
        <taxon>Dacrymycetales</taxon>
        <taxon>Dacrymycetaceae</taxon>
        <taxon>Dacryopinax</taxon>
    </lineage>
</organism>
<gene>
    <name evidence="2" type="ORF">DACRYDRAFT_19104</name>
</gene>
<reference evidence="2 3" key="1">
    <citation type="journal article" date="2012" name="Science">
        <title>The Paleozoic origin of enzymatic lignin decomposition reconstructed from 31 fungal genomes.</title>
        <authorList>
            <person name="Floudas D."/>
            <person name="Binder M."/>
            <person name="Riley R."/>
            <person name="Barry K."/>
            <person name="Blanchette R.A."/>
            <person name="Henrissat B."/>
            <person name="Martinez A.T."/>
            <person name="Otillar R."/>
            <person name="Spatafora J.W."/>
            <person name="Yadav J.S."/>
            <person name="Aerts A."/>
            <person name="Benoit I."/>
            <person name="Boyd A."/>
            <person name="Carlson A."/>
            <person name="Copeland A."/>
            <person name="Coutinho P.M."/>
            <person name="de Vries R.P."/>
            <person name="Ferreira P."/>
            <person name="Findley K."/>
            <person name="Foster B."/>
            <person name="Gaskell J."/>
            <person name="Glotzer D."/>
            <person name="Gorecki P."/>
            <person name="Heitman J."/>
            <person name="Hesse C."/>
            <person name="Hori C."/>
            <person name="Igarashi K."/>
            <person name="Jurgens J.A."/>
            <person name="Kallen N."/>
            <person name="Kersten P."/>
            <person name="Kohler A."/>
            <person name="Kuees U."/>
            <person name="Kumar T.K.A."/>
            <person name="Kuo A."/>
            <person name="LaButti K."/>
            <person name="Larrondo L.F."/>
            <person name="Lindquist E."/>
            <person name="Ling A."/>
            <person name="Lombard V."/>
            <person name="Lucas S."/>
            <person name="Lundell T."/>
            <person name="Martin R."/>
            <person name="McLaughlin D.J."/>
            <person name="Morgenstern I."/>
            <person name="Morin E."/>
            <person name="Murat C."/>
            <person name="Nagy L.G."/>
            <person name="Nolan M."/>
            <person name="Ohm R.A."/>
            <person name="Patyshakuliyeva A."/>
            <person name="Rokas A."/>
            <person name="Ruiz-Duenas F.J."/>
            <person name="Sabat G."/>
            <person name="Salamov A."/>
            <person name="Samejima M."/>
            <person name="Schmutz J."/>
            <person name="Slot J.C."/>
            <person name="St John F."/>
            <person name="Stenlid J."/>
            <person name="Sun H."/>
            <person name="Sun S."/>
            <person name="Syed K."/>
            <person name="Tsang A."/>
            <person name="Wiebenga A."/>
            <person name="Young D."/>
            <person name="Pisabarro A."/>
            <person name="Eastwood D.C."/>
            <person name="Martin F."/>
            <person name="Cullen D."/>
            <person name="Grigoriev I.V."/>
            <person name="Hibbett D.S."/>
        </authorList>
    </citation>
    <scope>NUCLEOTIDE SEQUENCE [LARGE SCALE GENOMIC DNA]</scope>
    <source>
        <strain evidence="2 3">DJM-731 SS1</strain>
    </source>
</reference>
<name>M5FQ83_DACPD</name>
<dbReference type="OrthoDB" id="3364670at2759"/>
<dbReference type="EMBL" id="JH795880">
    <property type="protein sequence ID" value="EJT96804.1"/>
    <property type="molecule type" value="Genomic_DNA"/>
</dbReference>
<sequence>MTLEFGLSKTSGILACLQEQQHELQGYGDALFANMRLDRAFLQLTGVSAQFLHYLLLAQEEKSNIRTRVVEHLGELSWLKHTRGRGHDPVGTKVQDAILKGWAPCWHAMKAAVEQHNCYIDLLMKIPIPGLVISLPKKLEPEDLKNLSEDHPLWQDVWWPMFTPPSLWEEEEGLLWECKNMEWWWIDEMKALMGTQARALDLPDKIALEQKAREDDWFQHHWHCPPLSPHQWRKIKDSLQTDPTADEPSANSTTPIILEWSEPLINQSWANTNGKNSSTSSASNPYEHVMANLDVMVEELGAVVIDKRDLRSEPEQDDVDSVSEVKGQ</sequence>
<protein>
    <submittedName>
        <fullName evidence="2">Uncharacterized protein</fullName>
    </submittedName>
</protein>
<proteinExistence type="predicted"/>
<accession>M5FQ83</accession>
<dbReference type="GeneID" id="63686487"/>
<dbReference type="HOGENOM" id="CLU_847368_0_0_1"/>
<evidence type="ECO:0000256" key="1">
    <source>
        <dbReference type="SAM" id="MobiDB-lite"/>
    </source>
</evidence>
<dbReference type="Proteomes" id="UP000030653">
    <property type="component" value="Unassembled WGS sequence"/>
</dbReference>
<dbReference type="RefSeq" id="XP_040623702.1">
    <property type="nucleotide sequence ID" value="XM_040771425.1"/>
</dbReference>
<evidence type="ECO:0000313" key="3">
    <source>
        <dbReference type="Proteomes" id="UP000030653"/>
    </source>
</evidence>